<accession>A0A392UDF1</accession>
<name>A0A392UDF1_9FABA</name>
<comment type="caution">
    <text evidence="1">The sequence shown here is derived from an EMBL/GenBank/DDBJ whole genome shotgun (WGS) entry which is preliminary data.</text>
</comment>
<dbReference type="EMBL" id="LXQA010781984">
    <property type="protein sequence ID" value="MCI70734.1"/>
    <property type="molecule type" value="Genomic_DNA"/>
</dbReference>
<sequence length="49" mass="5242">SGAVVGDDAAVGEAAALWLEMTQRRETMVDAVVDEKTIVVSKAEKTQHK</sequence>
<proteinExistence type="predicted"/>
<protein>
    <submittedName>
        <fullName evidence="1">Uncharacterized protein</fullName>
    </submittedName>
</protein>
<evidence type="ECO:0000313" key="1">
    <source>
        <dbReference type="EMBL" id="MCI70734.1"/>
    </source>
</evidence>
<feature type="non-terminal residue" evidence="1">
    <location>
        <position position="1"/>
    </location>
</feature>
<feature type="non-terminal residue" evidence="1">
    <location>
        <position position="49"/>
    </location>
</feature>
<organism evidence="1 2">
    <name type="scientific">Trifolium medium</name>
    <dbReference type="NCBI Taxonomy" id="97028"/>
    <lineage>
        <taxon>Eukaryota</taxon>
        <taxon>Viridiplantae</taxon>
        <taxon>Streptophyta</taxon>
        <taxon>Embryophyta</taxon>
        <taxon>Tracheophyta</taxon>
        <taxon>Spermatophyta</taxon>
        <taxon>Magnoliopsida</taxon>
        <taxon>eudicotyledons</taxon>
        <taxon>Gunneridae</taxon>
        <taxon>Pentapetalae</taxon>
        <taxon>rosids</taxon>
        <taxon>fabids</taxon>
        <taxon>Fabales</taxon>
        <taxon>Fabaceae</taxon>
        <taxon>Papilionoideae</taxon>
        <taxon>50 kb inversion clade</taxon>
        <taxon>NPAAA clade</taxon>
        <taxon>Hologalegina</taxon>
        <taxon>IRL clade</taxon>
        <taxon>Trifolieae</taxon>
        <taxon>Trifolium</taxon>
    </lineage>
</organism>
<keyword evidence="2" id="KW-1185">Reference proteome</keyword>
<dbReference type="Proteomes" id="UP000265520">
    <property type="component" value="Unassembled WGS sequence"/>
</dbReference>
<dbReference type="AlphaFoldDB" id="A0A392UDF1"/>
<reference evidence="1 2" key="1">
    <citation type="journal article" date="2018" name="Front. Plant Sci.">
        <title>Red Clover (Trifolium pratense) and Zigzag Clover (T. medium) - A Picture of Genomic Similarities and Differences.</title>
        <authorList>
            <person name="Dluhosova J."/>
            <person name="Istvanek J."/>
            <person name="Nedelnik J."/>
            <person name="Repkova J."/>
        </authorList>
    </citation>
    <scope>NUCLEOTIDE SEQUENCE [LARGE SCALE GENOMIC DNA]</scope>
    <source>
        <strain evidence="2">cv. 10/8</strain>
        <tissue evidence="1">Leaf</tissue>
    </source>
</reference>
<evidence type="ECO:0000313" key="2">
    <source>
        <dbReference type="Proteomes" id="UP000265520"/>
    </source>
</evidence>